<organism evidence="3 4">
    <name type="scientific">Actinophytocola algeriensis</name>
    <dbReference type="NCBI Taxonomy" id="1768010"/>
    <lineage>
        <taxon>Bacteria</taxon>
        <taxon>Bacillati</taxon>
        <taxon>Actinomycetota</taxon>
        <taxon>Actinomycetes</taxon>
        <taxon>Pseudonocardiales</taxon>
        <taxon>Pseudonocardiaceae</taxon>
    </lineage>
</organism>
<comment type="caution">
    <text evidence="3">The sequence shown here is derived from an EMBL/GenBank/DDBJ whole genome shotgun (WGS) entry which is preliminary data.</text>
</comment>
<dbReference type="Pfam" id="PF09922">
    <property type="entry name" value="LiaF-like_C"/>
    <property type="match status" value="1"/>
</dbReference>
<dbReference type="EMBL" id="JACHJQ010000001">
    <property type="protein sequence ID" value="MBB4903845.1"/>
    <property type="molecule type" value="Genomic_DNA"/>
</dbReference>
<proteinExistence type="predicted"/>
<dbReference type="InterPro" id="IPR012551">
    <property type="entry name" value="DUF1707_SHOCT-like"/>
</dbReference>
<dbReference type="RefSeq" id="WP_184808177.1">
    <property type="nucleotide sequence ID" value="NZ_JACHJQ010000001.1"/>
</dbReference>
<dbReference type="PANTHER" id="PTHR40763">
    <property type="entry name" value="MEMBRANE PROTEIN-RELATED"/>
    <property type="match status" value="1"/>
</dbReference>
<accession>A0A7W7PYU1</accession>
<feature type="domain" description="Cell wall-active antibiotics response LiaF-like C-terminal" evidence="2">
    <location>
        <begin position="116"/>
        <end position="172"/>
    </location>
</feature>
<feature type="domain" description="DUF1707" evidence="1">
    <location>
        <begin position="13"/>
        <end position="65"/>
    </location>
</feature>
<evidence type="ECO:0000259" key="2">
    <source>
        <dbReference type="Pfam" id="PF09922"/>
    </source>
</evidence>
<dbReference type="InterPro" id="IPR024425">
    <property type="entry name" value="LiaF-like_C"/>
</dbReference>
<evidence type="ECO:0000313" key="3">
    <source>
        <dbReference type="EMBL" id="MBB4903845.1"/>
    </source>
</evidence>
<reference evidence="3 4" key="1">
    <citation type="submission" date="2020-08" db="EMBL/GenBank/DDBJ databases">
        <title>Genomic Encyclopedia of Type Strains, Phase III (KMG-III): the genomes of soil and plant-associated and newly described type strains.</title>
        <authorList>
            <person name="Whitman W."/>
        </authorList>
    </citation>
    <scope>NUCLEOTIDE SEQUENCE [LARGE SCALE GENOMIC DNA]</scope>
    <source>
        <strain evidence="3 4">CECT 8960</strain>
    </source>
</reference>
<dbReference type="Pfam" id="PF08044">
    <property type="entry name" value="DUF1707"/>
    <property type="match status" value="1"/>
</dbReference>
<gene>
    <name evidence="3" type="ORF">FHR82_000055</name>
</gene>
<sequence length="216" mass="23356">MSEPPAVPDPREMRVSNDDRERVAQVLHDAMAEGRLTVNELEERLDKVYAAKIFRDLEPLVRDLPVGGQTPRLPLPAAAPLPAVSNRIGGRGTSSAAVAVMSGSVRKGVWTVPPTFTSFALMGGVEIDLTDARFEDAETTIQAYAFMGGIEIFVPEDVVVQVNGVGFMGAFESTISESGQPRPGAPLVKVNGLAFWGAVEVKRKKPSKNDRRQLEE</sequence>
<dbReference type="AlphaFoldDB" id="A0A7W7PYU1"/>
<keyword evidence="4" id="KW-1185">Reference proteome</keyword>
<protein>
    <recommendedName>
        <fullName evidence="5">Cell wall-active antibiotic response 4TMS protein YvqF</fullName>
    </recommendedName>
</protein>
<evidence type="ECO:0008006" key="5">
    <source>
        <dbReference type="Google" id="ProtNLM"/>
    </source>
</evidence>
<name>A0A7W7PYU1_9PSEU</name>
<dbReference type="PANTHER" id="PTHR40763:SF4">
    <property type="entry name" value="DUF1707 DOMAIN-CONTAINING PROTEIN"/>
    <property type="match status" value="1"/>
</dbReference>
<evidence type="ECO:0000313" key="4">
    <source>
        <dbReference type="Proteomes" id="UP000520767"/>
    </source>
</evidence>
<evidence type="ECO:0000259" key="1">
    <source>
        <dbReference type="Pfam" id="PF08044"/>
    </source>
</evidence>
<dbReference type="Proteomes" id="UP000520767">
    <property type="component" value="Unassembled WGS sequence"/>
</dbReference>